<reference evidence="2" key="1">
    <citation type="journal article" date="2023" name="PLoS Negl. Trop. Dis.">
        <title>A genome sequence for Biomphalaria pfeifferi, the major vector snail for the human-infecting parasite Schistosoma mansoni.</title>
        <authorList>
            <person name="Bu L."/>
            <person name="Lu L."/>
            <person name="Laidemitt M.R."/>
            <person name="Zhang S.M."/>
            <person name="Mutuku M."/>
            <person name="Mkoji G."/>
            <person name="Steinauer M."/>
            <person name="Loker E.S."/>
        </authorList>
    </citation>
    <scope>NUCLEOTIDE SEQUENCE</scope>
    <source>
        <strain evidence="2">KasaAsao</strain>
    </source>
</reference>
<dbReference type="InterPro" id="IPR036282">
    <property type="entry name" value="Glutathione-S-Trfase_C_sf"/>
</dbReference>
<evidence type="ECO:0000313" key="2">
    <source>
        <dbReference type="EMBL" id="KAK0060363.1"/>
    </source>
</evidence>
<keyword evidence="3" id="KW-1185">Reference proteome</keyword>
<dbReference type="InterPro" id="IPR004046">
    <property type="entry name" value="GST_C"/>
</dbReference>
<organism evidence="2 3">
    <name type="scientific">Biomphalaria pfeifferi</name>
    <name type="common">Bloodfluke planorb</name>
    <name type="synonym">Freshwater snail</name>
    <dbReference type="NCBI Taxonomy" id="112525"/>
    <lineage>
        <taxon>Eukaryota</taxon>
        <taxon>Metazoa</taxon>
        <taxon>Spiralia</taxon>
        <taxon>Lophotrochozoa</taxon>
        <taxon>Mollusca</taxon>
        <taxon>Gastropoda</taxon>
        <taxon>Heterobranchia</taxon>
        <taxon>Euthyneura</taxon>
        <taxon>Panpulmonata</taxon>
        <taxon>Hygrophila</taxon>
        <taxon>Lymnaeoidea</taxon>
        <taxon>Planorbidae</taxon>
        <taxon>Biomphalaria</taxon>
    </lineage>
</organism>
<dbReference type="AlphaFoldDB" id="A0AAD8FE03"/>
<dbReference type="InterPro" id="IPR010987">
    <property type="entry name" value="Glutathione-S-Trfase_C-like"/>
</dbReference>
<dbReference type="EMBL" id="JASAOG010000036">
    <property type="protein sequence ID" value="KAK0060363.1"/>
    <property type="molecule type" value="Genomic_DNA"/>
</dbReference>
<comment type="caution">
    <text evidence="2">The sequence shown here is derived from an EMBL/GenBank/DDBJ whole genome shotgun (WGS) entry which is preliminary data.</text>
</comment>
<dbReference type="Pfam" id="PF14497">
    <property type="entry name" value="GST_C_3"/>
    <property type="match status" value="1"/>
</dbReference>
<sequence length="70" mass="7911">MGFFESLLKENGTGFFVGNDITLADIILYDIATGFLKATFEAIYNFPLVKKLVDTVGDNERIKKYVSNRK</sequence>
<accession>A0AAD8FE03</accession>
<dbReference type="PROSITE" id="PS50405">
    <property type="entry name" value="GST_CTER"/>
    <property type="match status" value="1"/>
</dbReference>
<name>A0AAD8FE03_BIOPF</name>
<gene>
    <name evidence="2" type="ORF">Bpfe_010197</name>
</gene>
<evidence type="ECO:0000259" key="1">
    <source>
        <dbReference type="PROSITE" id="PS50405"/>
    </source>
</evidence>
<dbReference type="Proteomes" id="UP001233172">
    <property type="component" value="Unassembled WGS sequence"/>
</dbReference>
<dbReference type="SUPFAM" id="SSF47616">
    <property type="entry name" value="GST C-terminal domain-like"/>
    <property type="match status" value="1"/>
</dbReference>
<dbReference type="PANTHER" id="PTHR11571">
    <property type="entry name" value="GLUTATHIONE S-TRANSFERASE"/>
    <property type="match status" value="1"/>
</dbReference>
<dbReference type="Gene3D" id="1.20.1050.10">
    <property type="match status" value="1"/>
</dbReference>
<feature type="domain" description="GST C-terminal" evidence="1">
    <location>
        <begin position="1"/>
        <end position="70"/>
    </location>
</feature>
<dbReference type="GO" id="GO:0006749">
    <property type="term" value="P:glutathione metabolic process"/>
    <property type="evidence" value="ECO:0007669"/>
    <property type="project" value="TreeGrafter"/>
</dbReference>
<evidence type="ECO:0000313" key="3">
    <source>
        <dbReference type="Proteomes" id="UP001233172"/>
    </source>
</evidence>
<dbReference type="PANTHER" id="PTHR11571:SF150">
    <property type="entry name" value="GLUTATHIONE S-TRANSFERASE"/>
    <property type="match status" value="1"/>
</dbReference>
<dbReference type="InterPro" id="IPR050213">
    <property type="entry name" value="GST_superfamily"/>
</dbReference>
<proteinExistence type="predicted"/>
<reference evidence="2" key="2">
    <citation type="submission" date="2023-04" db="EMBL/GenBank/DDBJ databases">
        <authorList>
            <person name="Bu L."/>
            <person name="Lu L."/>
            <person name="Laidemitt M.R."/>
            <person name="Zhang S.M."/>
            <person name="Mutuku M."/>
            <person name="Mkoji G."/>
            <person name="Steinauer M."/>
            <person name="Loker E.S."/>
        </authorList>
    </citation>
    <scope>NUCLEOTIDE SEQUENCE</scope>
    <source>
        <strain evidence="2">KasaAsao</strain>
        <tissue evidence="2">Whole Snail</tissue>
    </source>
</reference>
<dbReference type="GO" id="GO:0004364">
    <property type="term" value="F:glutathione transferase activity"/>
    <property type="evidence" value="ECO:0007669"/>
    <property type="project" value="TreeGrafter"/>
</dbReference>
<protein>
    <submittedName>
        <fullName evidence="2">Glutathione S-transferase 7</fullName>
    </submittedName>
</protein>